<gene>
    <name evidence="1" type="ORF">LTR37_003995</name>
</gene>
<comment type="caution">
    <text evidence="1">The sequence shown here is derived from an EMBL/GenBank/DDBJ whole genome shotgun (WGS) entry which is preliminary data.</text>
</comment>
<proteinExistence type="predicted"/>
<sequence length="782" mass="84744">MTESSAYSSIQSSRQQNTTSLPSFASFQEHASRPDDLAEGGLAAMSSQMSCHLCAKLKPMIRDVAIAVAGLDESMQSYGNPSVTKTVDFPKDSPVRAIQWILDRLSKAKSDLFEATHQHRPRQYDYQPSTTFQGMPSQKGSSPNAMKRSAEQWEHPELPNPKRHRSEDYPDDIQRTSSGYHAKDDRRRSIAFTSGSSPPTESAPGSAHPRTGSPSFPRPYRTLPSPSSMAYPPSNAPSVAHGTLHSVGSPATSYQPTVSIHTASTNSVTSAHMADLQHQVTLKSLALQTLQSEYASLLQKLQREKVKTQAIEKKTGVADREINDLTTRTEELTEQVKSLETELEASESKRDSERTETAREKEQWGRMLEMSGRLHSKTTAEKQRLERENKSLTERLATYEAEGSLRLEQASERLTCLTGDADGGPKDTNRQPCQDYEPAPGLRPSNFPPDGSKDVTTLQREVGLLNAKIEVLRSCLEEARRHNRLLGESAREVVQRSGEIGSTVARVLQDEGSASISTGLEAIHHLPATAGGPSAPYKFDVSPTTLTTVSLNQPIEPSIYPPAPGGRKATQSTASATSSAEIANMVSAARAVSPGPEELGFHVTPSSASPEELIKALGPVPRPHSAARLATEPPAYFPEATEKSKPNPRGRKQQRKQSLPWIAPGVAQCFEANDGSHLGSFRPLTDHVPSPHAMTGRTSQYAERSPYPHYSSPGPTSDNTSASSSASAGRRSPGQQSRPKEEKASLSTPVIAAMDPRATHEQIQDSVGPATAMPPPPPPRPI</sequence>
<keyword evidence="2" id="KW-1185">Reference proteome</keyword>
<name>A0ACC3NPL5_9PEZI</name>
<accession>A0ACC3NPL5</accession>
<protein>
    <submittedName>
        <fullName evidence="1">Uncharacterized protein</fullName>
    </submittedName>
</protein>
<organism evidence="1 2">
    <name type="scientific">Vermiconidia calcicola</name>
    <dbReference type="NCBI Taxonomy" id="1690605"/>
    <lineage>
        <taxon>Eukaryota</taxon>
        <taxon>Fungi</taxon>
        <taxon>Dikarya</taxon>
        <taxon>Ascomycota</taxon>
        <taxon>Pezizomycotina</taxon>
        <taxon>Dothideomycetes</taxon>
        <taxon>Dothideomycetidae</taxon>
        <taxon>Mycosphaerellales</taxon>
        <taxon>Extremaceae</taxon>
        <taxon>Vermiconidia</taxon>
    </lineage>
</organism>
<dbReference type="Proteomes" id="UP001281147">
    <property type="component" value="Unassembled WGS sequence"/>
</dbReference>
<evidence type="ECO:0000313" key="2">
    <source>
        <dbReference type="Proteomes" id="UP001281147"/>
    </source>
</evidence>
<evidence type="ECO:0000313" key="1">
    <source>
        <dbReference type="EMBL" id="KAK3720171.1"/>
    </source>
</evidence>
<dbReference type="EMBL" id="JAUTXU010000023">
    <property type="protein sequence ID" value="KAK3720171.1"/>
    <property type="molecule type" value="Genomic_DNA"/>
</dbReference>
<reference evidence="1" key="1">
    <citation type="submission" date="2023-07" db="EMBL/GenBank/DDBJ databases">
        <title>Black Yeasts Isolated from many extreme environments.</title>
        <authorList>
            <person name="Coleine C."/>
            <person name="Stajich J.E."/>
            <person name="Selbmann L."/>
        </authorList>
    </citation>
    <scope>NUCLEOTIDE SEQUENCE</scope>
    <source>
        <strain evidence="1">CCFEE 5714</strain>
    </source>
</reference>